<organism evidence="1 2">
    <name type="scientific">Natrialba chahannaoensis JCM 10990</name>
    <dbReference type="NCBI Taxonomy" id="1227492"/>
    <lineage>
        <taxon>Archaea</taxon>
        <taxon>Methanobacteriati</taxon>
        <taxon>Methanobacteriota</taxon>
        <taxon>Stenosarchaea group</taxon>
        <taxon>Halobacteria</taxon>
        <taxon>Halobacteriales</taxon>
        <taxon>Natrialbaceae</taxon>
        <taxon>Natrialba</taxon>
    </lineage>
</organism>
<accession>M0B602</accession>
<name>M0B602_9EURY</name>
<dbReference type="OrthoDB" id="296462at2157"/>
<reference evidence="1 2" key="1">
    <citation type="journal article" date="2014" name="PLoS Genet.">
        <title>Phylogenetically driven sequencing of extremely halophilic archaea reveals strategies for static and dynamic osmo-response.</title>
        <authorList>
            <person name="Becker E.A."/>
            <person name="Seitzer P.M."/>
            <person name="Tritt A."/>
            <person name="Larsen D."/>
            <person name="Krusor M."/>
            <person name="Yao A.I."/>
            <person name="Wu D."/>
            <person name="Madern D."/>
            <person name="Eisen J.A."/>
            <person name="Darling A.E."/>
            <person name="Facciotti M.T."/>
        </authorList>
    </citation>
    <scope>NUCLEOTIDE SEQUENCE [LARGE SCALE GENOMIC DNA]</scope>
    <source>
        <strain evidence="1 2">JCM 10990</strain>
    </source>
</reference>
<keyword evidence="2" id="KW-1185">Reference proteome</keyword>
<dbReference type="PATRIC" id="fig|1227492.4.peg.542"/>
<dbReference type="Proteomes" id="UP000011693">
    <property type="component" value="Unassembled WGS sequence"/>
</dbReference>
<protein>
    <submittedName>
        <fullName evidence="1">Uncharacterized protein</fullName>
    </submittedName>
</protein>
<dbReference type="RefSeq" id="WP_006165893.1">
    <property type="nucleotide sequence ID" value="NZ_AOIN01000021.1"/>
</dbReference>
<proteinExistence type="predicted"/>
<comment type="caution">
    <text evidence="1">The sequence shown here is derived from an EMBL/GenBank/DDBJ whole genome shotgun (WGS) entry which is preliminary data.</text>
</comment>
<evidence type="ECO:0000313" key="1">
    <source>
        <dbReference type="EMBL" id="ELZ05049.1"/>
    </source>
</evidence>
<gene>
    <name evidence="1" type="ORF">C482_02806</name>
</gene>
<dbReference type="AlphaFoldDB" id="M0B602"/>
<sequence length="151" mass="16633">MTPESTSPESIELVADEQTVELEKLQTPSGERVIIRGSSAEIRVDALALESLTWQEPSFFEALTGVPHEEDQRVIDESGELRLSNEYTVVTIRLLEADAGPRIALASPKLGYACRLSPIELDTIAQQETGFFSDLLETPLGPEDDHHHGVH</sequence>
<evidence type="ECO:0000313" key="2">
    <source>
        <dbReference type="Proteomes" id="UP000011693"/>
    </source>
</evidence>
<dbReference type="EMBL" id="AOIN01000021">
    <property type="protein sequence ID" value="ELZ05049.1"/>
    <property type="molecule type" value="Genomic_DNA"/>
</dbReference>
<dbReference type="STRING" id="1227492.C482_02806"/>